<proteinExistence type="predicted"/>
<keyword evidence="2" id="KW-1185">Reference proteome</keyword>
<organism evidence="1">
    <name type="scientific">Oryza nivara</name>
    <name type="common">Indian wild rice</name>
    <name type="synonym">Oryza sativa f. spontanea</name>
    <dbReference type="NCBI Taxonomy" id="4536"/>
    <lineage>
        <taxon>Eukaryota</taxon>
        <taxon>Viridiplantae</taxon>
        <taxon>Streptophyta</taxon>
        <taxon>Embryophyta</taxon>
        <taxon>Tracheophyta</taxon>
        <taxon>Spermatophyta</taxon>
        <taxon>Magnoliopsida</taxon>
        <taxon>Liliopsida</taxon>
        <taxon>Poales</taxon>
        <taxon>Poaceae</taxon>
        <taxon>BOP clade</taxon>
        <taxon>Oryzoideae</taxon>
        <taxon>Oryzeae</taxon>
        <taxon>Oryzinae</taxon>
        <taxon>Oryza</taxon>
    </lineage>
</organism>
<sequence length="223" mass="24421">MPNVQVADVSNLTAGITVYKKDKMNCMLDAYVFNNLGLSGFIPLCLQKLSKNLKRDLCNLRRRCQHLLNQLLDFWVHGMVFDIVVVASQNSESLSSAIPHVDVHVHPARAQQCWVKPLSVVCCEDDDPLLAAGGLGTLDLSFVPLLQVDGAVNVFNDEDGPVAHPNEQPPEVRVGLDLGELKIVDVKLEVVGHGGDEAGLAGARRKIWIPRVKFVDVPYCGHV</sequence>
<dbReference type="Gramene" id="ONIVA05G29690.2">
    <property type="protein sequence ID" value="ONIVA05G29690.2"/>
    <property type="gene ID" value="ONIVA05G29690"/>
</dbReference>
<dbReference type="HOGENOM" id="CLU_1241812_0_0_1"/>
<protein>
    <submittedName>
        <fullName evidence="1">Uncharacterized protein</fullName>
    </submittedName>
</protein>
<dbReference type="Proteomes" id="UP000006591">
    <property type="component" value="Chromosome 5"/>
</dbReference>
<dbReference type="AlphaFoldDB" id="A0A0E0HJ60"/>
<evidence type="ECO:0000313" key="2">
    <source>
        <dbReference type="Proteomes" id="UP000006591"/>
    </source>
</evidence>
<reference evidence="1" key="2">
    <citation type="submission" date="2018-04" db="EMBL/GenBank/DDBJ databases">
        <title>OnivRS2 (Oryza nivara Reference Sequence Version 2).</title>
        <authorList>
            <person name="Zhang J."/>
            <person name="Kudrna D."/>
            <person name="Lee S."/>
            <person name="Talag J."/>
            <person name="Rajasekar S."/>
            <person name="Welchert J."/>
            <person name="Hsing Y.-I."/>
            <person name="Wing R.A."/>
        </authorList>
    </citation>
    <scope>NUCLEOTIDE SEQUENCE [LARGE SCALE GENOMIC DNA]</scope>
    <source>
        <strain evidence="1">SL10</strain>
    </source>
</reference>
<dbReference type="EnsemblPlants" id="ONIVA05G29690.2">
    <property type="protein sequence ID" value="ONIVA05G29690.2"/>
    <property type="gene ID" value="ONIVA05G29690"/>
</dbReference>
<accession>A0A0E0HJ60</accession>
<name>A0A0E0HJ60_ORYNI</name>
<evidence type="ECO:0000313" key="1">
    <source>
        <dbReference type="EnsemblPlants" id="ONIVA05G29690.2"/>
    </source>
</evidence>
<reference evidence="1" key="1">
    <citation type="submission" date="2015-04" db="UniProtKB">
        <authorList>
            <consortium name="EnsemblPlants"/>
        </authorList>
    </citation>
    <scope>IDENTIFICATION</scope>
    <source>
        <strain evidence="1">SL10</strain>
    </source>
</reference>